<dbReference type="PANTHER" id="PTHR23502:SF20">
    <property type="entry name" value="TRANSPORTER, PUTATIVE (AFU_ORTHOLOGUE AFUA_6G13880)-RELATED"/>
    <property type="match status" value="1"/>
</dbReference>
<feature type="transmembrane region" description="Helical" evidence="5">
    <location>
        <begin position="435"/>
        <end position="454"/>
    </location>
</feature>
<comment type="subcellular location">
    <subcellularLocation>
        <location evidence="1">Membrane</location>
        <topology evidence="1">Multi-pass membrane protein</topology>
    </subcellularLocation>
</comment>
<comment type="caution">
    <text evidence="6">The sequence shown here is derived from an EMBL/GenBank/DDBJ whole genome shotgun (WGS) entry which is preliminary data.</text>
</comment>
<dbReference type="GO" id="GO:0022857">
    <property type="term" value="F:transmembrane transporter activity"/>
    <property type="evidence" value="ECO:0007669"/>
    <property type="project" value="InterPro"/>
</dbReference>
<organism evidence="6 7">
    <name type="scientific">Lachnellula subtilissima</name>
    <dbReference type="NCBI Taxonomy" id="602034"/>
    <lineage>
        <taxon>Eukaryota</taxon>
        <taxon>Fungi</taxon>
        <taxon>Dikarya</taxon>
        <taxon>Ascomycota</taxon>
        <taxon>Pezizomycotina</taxon>
        <taxon>Leotiomycetes</taxon>
        <taxon>Helotiales</taxon>
        <taxon>Lachnaceae</taxon>
        <taxon>Lachnellula</taxon>
    </lineage>
</organism>
<evidence type="ECO:0000256" key="2">
    <source>
        <dbReference type="ARBA" id="ARBA00022692"/>
    </source>
</evidence>
<dbReference type="InterPro" id="IPR036259">
    <property type="entry name" value="MFS_trans_sf"/>
</dbReference>
<evidence type="ECO:0000313" key="6">
    <source>
        <dbReference type="EMBL" id="TVY40270.1"/>
    </source>
</evidence>
<dbReference type="SUPFAM" id="SSF103473">
    <property type="entry name" value="MFS general substrate transporter"/>
    <property type="match status" value="1"/>
</dbReference>
<feature type="transmembrane region" description="Helical" evidence="5">
    <location>
        <begin position="151"/>
        <end position="172"/>
    </location>
</feature>
<sequence>MSADVFLVFDILLLVGLPYTTLLASFLHYLIFSFAIMGLGVLDNHKLEHVPGTVFLNDAGSLDLDIAVETANHLAAGLKHDKSIILIPQPSDYPEDPLNWSKWRKELFTAAFIFSCGAVGAVGPLLSTAAVPLAEGYHSSIGTFTSKYNGVLLGCVAISSLLSNSLALEIFWGAASTSLSSLTGSRALTGLGVGPWEALIPASIADVWFVHQRGFRIALFNLGIFGGINLNSPIAGAIIQNYGWRVCSYAMAGAFVLQTILVFLFMPETAYHRAEVLNLDTASRDNLPDAAQELKEEKAEHVEMTPGNGNTGGKKVGQSKKVFPSFKQMLPWSGYSHEVNLFWITLRPFRLVTSVAIVYGIVIFTTAISWLVMIAITISLIFSSPPYNFTVAQVGLTNLSGFVASVLGTLVAQPLSDGLAVYMSKRNQGVYEPEFRLPIVLSYFLFTGVGFFVWGEASYRQEPWPVPVIVGLGMINFGIQLSTTGVLAYMVDSHRELAGESFALLGFVSKTFAMGLAFYISDWLLTSGIRNAFFTLGGITTGLTLLTIPMYIFGKRLRSWHHVHFPIH</sequence>
<dbReference type="Pfam" id="PF07690">
    <property type="entry name" value="MFS_1"/>
    <property type="match status" value="1"/>
</dbReference>
<evidence type="ECO:0000313" key="7">
    <source>
        <dbReference type="Proteomes" id="UP000462212"/>
    </source>
</evidence>
<dbReference type="GO" id="GO:0005886">
    <property type="term" value="C:plasma membrane"/>
    <property type="evidence" value="ECO:0007669"/>
    <property type="project" value="TreeGrafter"/>
</dbReference>
<gene>
    <name evidence="6" type="ORF">LSUB1_G001963</name>
</gene>
<protein>
    <submittedName>
        <fullName evidence="6">Putative MFS-type transporter</fullName>
    </submittedName>
</protein>
<feature type="transmembrane region" description="Helical" evidence="5">
    <location>
        <begin position="466"/>
        <end position="490"/>
    </location>
</feature>
<feature type="transmembrane region" description="Helical" evidence="5">
    <location>
        <begin position="356"/>
        <end position="382"/>
    </location>
</feature>
<feature type="transmembrane region" description="Helical" evidence="5">
    <location>
        <begin position="6"/>
        <end position="32"/>
    </location>
</feature>
<dbReference type="Gene3D" id="1.20.1250.20">
    <property type="entry name" value="MFS general substrate transporter like domains"/>
    <property type="match status" value="1"/>
</dbReference>
<feature type="transmembrane region" description="Helical" evidence="5">
    <location>
        <begin position="218"/>
        <end position="242"/>
    </location>
</feature>
<evidence type="ECO:0000256" key="3">
    <source>
        <dbReference type="ARBA" id="ARBA00022989"/>
    </source>
</evidence>
<dbReference type="OrthoDB" id="2585655at2759"/>
<dbReference type="EMBL" id="QGMJ01000187">
    <property type="protein sequence ID" value="TVY40270.1"/>
    <property type="molecule type" value="Genomic_DNA"/>
</dbReference>
<dbReference type="InterPro" id="IPR011701">
    <property type="entry name" value="MFS"/>
</dbReference>
<proteinExistence type="predicted"/>
<feature type="transmembrane region" description="Helical" evidence="5">
    <location>
        <begin position="502"/>
        <end position="520"/>
    </location>
</feature>
<keyword evidence="3 5" id="KW-1133">Transmembrane helix</keyword>
<dbReference type="PANTHER" id="PTHR23502">
    <property type="entry name" value="MAJOR FACILITATOR SUPERFAMILY"/>
    <property type="match status" value="1"/>
</dbReference>
<reference evidence="6 7" key="1">
    <citation type="submission" date="2018-05" db="EMBL/GenBank/DDBJ databases">
        <title>Genome sequencing and assembly of the regulated plant pathogen Lachnellula willkommii and related sister species for the development of diagnostic species identification markers.</title>
        <authorList>
            <person name="Giroux E."/>
            <person name="Bilodeau G."/>
        </authorList>
    </citation>
    <scope>NUCLEOTIDE SEQUENCE [LARGE SCALE GENOMIC DNA]</scope>
    <source>
        <strain evidence="6 7">CBS 197.66</strain>
    </source>
</reference>
<dbReference type="Proteomes" id="UP000462212">
    <property type="component" value="Unassembled WGS sequence"/>
</dbReference>
<name>A0A8H8UD02_9HELO</name>
<evidence type="ECO:0000256" key="4">
    <source>
        <dbReference type="ARBA" id="ARBA00023136"/>
    </source>
</evidence>
<feature type="transmembrane region" description="Helical" evidence="5">
    <location>
        <begin position="402"/>
        <end position="423"/>
    </location>
</feature>
<feature type="transmembrane region" description="Helical" evidence="5">
    <location>
        <begin position="107"/>
        <end position="131"/>
    </location>
</feature>
<feature type="transmembrane region" description="Helical" evidence="5">
    <location>
        <begin position="532"/>
        <end position="553"/>
    </location>
</feature>
<evidence type="ECO:0000256" key="1">
    <source>
        <dbReference type="ARBA" id="ARBA00004141"/>
    </source>
</evidence>
<keyword evidence="4 5" id="KW-0472">Membrane</keyword>
<evidence type="ECO:0000256" key="5">
    <source>
        <dbReference type="SAM" id="Phobius"/>
    </source>
</evidence>
<feature type="transmembrane region" description="Helical" evidence="5">
    <location>
        <begin position="248"/>
        <end position="266"/>
    </location>
</feature>
<keyword evidence="7" id="KW-1185">Reference proteome</keyword>
<accession>A0A8H8UD02</accession>
<keyword evidence="2 5" id="KW-0812">Transmembrane</keyword>
<dbReference type="AlphaFoldDB" id="A0A8H8UD02"/>